<protein>
    <recommendedName>
        <fullName evidence="7">DUF547 domain-containing protein</fullName>
    </recommendedName>
</protein>
<dbReference type="InterPro" id="IPR025757">
    <property type="entry name" value="MIP1_Leuzipper"/>
</dbReference>
<dbReference type="PANTHER" id="PTHR46248">
    <property type="entry name" value="EXPRESSED PROTEIN"/>
    <property type="match status" value="1"/>
</dbReference>
<dbReference type="AlphaFoldDB" id="A0AAP0RX34"/>
<feature type="region of interest" description="Disordered" evidence="2">
    <location>
        <begin position="120"/>
        <end position="198"/>
    </location>
</feature>
<feature type="domain" description="DUF547" evidence="3">
    <location>
        <begin position="326"/>
        <end position="451"/>
    </location>
</feature>
<name>A0AAP0RX34_LIQFO</name>
<dbReference type="PANTHER" id="PTHR46248:SF4">
    <property type="entry name" value="OS01G0147800 PROTEIN"/>
    <property type="match status" value="1"/>
</dbReference>
<comment type="caution">
    <text evidence="5">The sequence shown here is derived from an EMBL/GenBank/DDBJ whole genome shotgun (WGS) entry which is preliminary data.</text>
</comment>
<sequence length="509" mass="58500">MKFEDLLMQRSDEKQKRLELEEEVVKLQEELDGEQKLHSVLQSALHGPVRSHPCLSSLLPLQVTAFQEPASLCFLAELAMVEEEIIWLERKVGELKLSLYIEKNHTKEWEIKQQQWKQRQQRHSQCRAGNRGELRDVDQFSRSQNQEEFRNYNMKRERKASLGSPSDIHSTSPTMPNEEIAERSKRCDEQSHKHSHLDKEIRTLKPNELSEELIKCIIGIFLKMNTEGSAIVPKLTLSCMNSKGFISKNSFNCKAPAFFFDNDMSNLDPYGIMPDLDGTVRDIGPYKNFIQITRNSLDTSCVSECCPAIGKLRVLMHKLCDVDLTFLTYKQKLAFWINIYNACIMHAFLQHGLPSTQDKLLALMNKAVLNVGGIVLNALAIEHFILRHPCGSTHGITDEKEKLLRHAYGLGYPEPNVTFALCRGSWSSPALRIYTPDEVVNELGRAKVEYLEASVGVTNKKKIVVPKLLQWHMRDFADDMESLLEWIYSQLPQFWVSEKIDNGVPKWRN</sequence>
<evidence type="ECO:0000313" key="6">
    <source>
        <dbReference type="Proteomes" id="UP001415857"/>
    </source>
</evidence>
<reference evidence="5 6" key="1">
    <citation type="journal article" date="2024" name="Plant J.">
        <title>Genome sequences and population genomics reveal climatic adaptation and genomic divergence between two closely related sweetgum species.</title>
        <authorList>
            <person name="Xu W.Q."/>
            <person name="Ren C.Q."/>
            <person name="Zhang X.Y."/>
            <person name="Comes H.P."/>
            <person name="Liu X.H."/>
            <person name="Li Y.G."/>
            <person name="Kettle C.J."/>
            <person name="Jalonen R."/>
            <person name="Gaisberger H."/>
            <person name="Ma Y.Z."/>
            <person name="Qiu Y.X."/>
        </authorList>
    </citation>
    <scope>NUCLEOTIDE SEQUENCE [LARGE SCALE GENOMIC DNA]</scope>
    <source>
        <strain evidence="5">Hangzhou</strain>
    </source>
</reference>
<evidence type="ECO:0000256" key="1">
    <source>
        <dbReference type="SAM" id="Coils"/>
    </source>
</evidence>
<dbReference type="Pfam" id="PF04784">
    <property type="entry name" value="DUF547"/>
    <property type="match status" value="1"/>
</dbReference>
<feature type="compositionally biased region" description="Polar residues" evidence="2">
    <location>
        <begin position="163"/>
        <end position="175"/>
    </location>
</feature>
<feature type="coiled-coil region" evidence="1">
    <location>
        <begin position="3"/>
        <end position="37"/>
    </location>
</feature>
<dbReference type="EMBL" id="JBBPBK010000006">
    <property type="protein sequence ID" value="KAK9282965.1"/>
    <property type="molecule type" value="Genomic_DNA"/>
</dbReference>
<feature type="compositionally biased region" description="Basic and acidic residues" evidence="2">
    <location>
        <begin position="130"/>
        <end position="150"/>
    </location>
</feature>
<gene>
    <name evidence="5" type="ORF">L1049_011190</name>
</gene>
<feature type="domain" description="Ternary complex factor MIP1 leucine-zipper" evidence="4">
    <location>
        <begin position="13"/>
        <end position="100"/>
    </location>
</feature>
<accession>A0AAP0RX34</accession>
<keyword evidence="1" id="KW-0175">Coiled coil</keyword>
<keyword evidence="6" id="KW-1185">Reference proteome</keyword>
<dbReference type="Proteomes" id="UP001415857">
    <property type="component" value="Unassembled WGS sequence"/>
</dbReference>
<evidence type="ECO:0008006" key="7">
    <source>
        <dbReference type="Google" id="ProtNLM"/>
    </source>
</evidence>
<evidence type="ECO:0000259" key="3">
    <source>
        <dbReference type="Pfam" id="PF04784"/>
    </source>
</evidence>
<evidence type="ECO:0000259" key="4">
    <source>
        <dbReference type="Pfam" id="PF14389"/>
    </source>
</evidence>
<organism evidence="5 6">
    <name type="scientific">Liquidambar formosana</name>
    <name type="common">Formosan gum</name>
    <dbReference type="NCBI Taxonomy" id="63359"/>
    <lineage>
        <taxon>Eukaryota</taxon>
        <taxon>Viridiplantae</taxon>
        <taxon>Streptophyta</taxon>
        <taxon>Embryophyta</taxon>
        <taxon>Tracheophyta</taxon>
        <taxon>Spermatophyta</taxon>
        <taxon>Magnoliopsida</taxon>
        <taxon>eudicotyledons</taxon>
        <taxon>Gunneridae</taxon>
        <taxon>Pentapetalae</taxon>
        <taxon>Saxifragales</taxon>
        <taxon>Altingiaceae</taxon>
        <taxon>Liquidambar</taxon>
    </lineage>
</organism>
<dbReference type="InterPro" id="IPR006869">
    <property type="entry name" value="DUF547"/>
</dbReference>
<proteinExistence type="predicted"/>
<evidence type="ECO:0000256" key="2">
    <source>
        <dbReference type="SAM" id="MobiDB-lite"/>
    </source>
</evidence>
<dbReference type="Pfam" id="PF14389">
    <property type="entry name" value="Lzipper-MIP1"/>
    <property type="match status" value="1"/>
</dbReference>
<evidence type="ECO:0000313" key="5">
    <source>
        <dbReference type="EMBL" id="KAK9282965.1"/>
    </source>
</evidence>
<feature type="compositionally biased region" description="Basic and acidic residues" evidence="2">
    <location>
        <begin position="180"/>
        <end position="198"/>
    </location>
</feature>